<dbReference type="InterPro" id="IPR007553">
    <property type="entry name" value="2-thiour_desulf"/>
</dbReference>
<dbReference type="EMBL" id="AP027272">
    <property type="protein sequence ID" value="BDX06336.1"/>
    <property type="molecule type" value="Genomic_DNA"/>
</dbReference>
<evidence type="ECO:0000313" key="3">
    <source>
        <dbReference type="Proteomes" id="UP001333710"/>
    </source>
</evidence>
<keyword evidence="3" id="KW-1185">Reference proteome</keyword>
<sequence length="310" mass="35574">MIKIGTSACVLGEKVRFDGGHKRSSFVASHISEYYQLVPFCPEVGIGMSVPRPAIQLREINDEIRLVDSKTGSSDYSDKMANYFERQQCSLEPLDGYILAGKSPSCGMERIKIHNEEGRLLHRDGRGMFAEALIRNFPDLPVEEDGRLNDKGIRESFFTRVEAYALFRKLVMEDIQASSLIEFHTRYKYLILAYNPKIYYELGPTVAQCANDIEQAVSNYRSKMMLALSKPTTRKKHTNVLMHLQGFFKNDLDSKYKKELSDEIDKYHSGYVPLLAPLTLINHYLREFPNEFLQKQAYLKPFPLELGLHA</sequence>
<dbReference type="InterPro" id="IPR013560">
    <property type="entry name" value="DUF1722"/>
</dbReference>
<evidence type="ECO:0000259" key="1">
    <source>
        <dbReference type="Pfam" id="PF08349"/>
    </source>
</evidence>
<dbReference type="PIRSF" id="PIRSF037004">
    <property type="entry name" value="UCP037004"/>
    <property type="match status" value="1"/>
</dbReference>
<organism evidence="2 3">
    <name type="scientific">Planctobacterium marinum</name>
    <dbReference type="NCBI Taxonomy" id="1631968"/>
    <lineage>
        <taxon>Bacteria</taxon>
        <taxon>Pseudomonadati</taxon>
        <taxon>Pseudomonadota</taxon>
        <taxon>Gammaproteobacteria</taxon>
        <taxon>Alteromonadales</taxon>
        <taxon>Alteromonadaceae</taxon>
        <taxon>Planctobacterium</taxon>
    </lineage>
</organism>
<dbReference type="Pfam" id="PF08349">
    <property type="entry name" value="DUF1722"/>
    <property type="match status" value="1"/>
</dbReference>
<dbReference type="RefSeq" id="WP_338292358.1">
    <property type="nucleotide sequence ID" value="NZ_AP027272.1"/>
</dbReference>
<dbReference type="Proteomes" id="UP001333710">
    <property type="component" value="Chromosome"/>
</dbReference>
<protein>
    <recommendedName>
        <fullName evidence="1">DUF1722 domain-containing protein</fullName>
    </recommendedName>
</protein>
<proteinExistence type="predicted"/>
<accession>A0AA48HH63</accession>
<reference evidence="2" key="1">
    <citation type="submission" date="2023-01" db="EMBL/GenBank/DDBJ databases">
        <title>Complete genome sequence of Planctobacterium marinum strain Dej080120_11.</title>
        <authorList>
            <person name="Ueki S."/>
            <person name="Maruyama F."/>
        </authorList>
    </citation>
    <scope>NUCLEOTIDE SEQUENCE</scope>
    <source>
        <strain evidence="2">Dej080120_11</strain>
    </source>
</reference>
<dbReference type="AlphaFoldDB" id="A0AA48HH63"/>
<dbReference type="PANTHER" id="PTHR30087">
    <property type="entry name" value="INNER MEMBRANE PROTEIN"/>
    <property type="match status" value="1"/>
</dbReference>
<gene>
    <name evidence="2" type="ORF">MACH26_18570</name>
</gene>
<dbReference type="PANTHER" id="PTHR30087:SF0">
    <property type="entry name" value="INNER MEMBRANE PROTEIN"/>
    <property type="match status" value="1"/>
</dbReference>
<name>A0AA48HH63_9ALTE</name>
<dbReference type="InterPro" id="IPR017087">
    <property type="entry name" value="UCP037004"/>
</dbReference>
<dbReference type="KEGG" id="pmaw:MACH26_18570"/>
<evidence type="ECO:0000313" key="2">
    <source>
        <dbReference type="EMBL" id="BDX06336.1"/>
    </source>
</evidence>
<dbReference type="Pfam" id="PF04463">
    <property type="entry name" value="2-thiour_desulf"/>
    <property type="match status" value="1"/>
</dbReference>
<feature type="domain" description="DUF1722" evidence="1">
    <location>
        <begin position="188"/>
        <end position="303"/>
    </location>
</feature>